<keyword evidence="2" id="KW-1185">Reference proteome</keyword>
<gene>
    <name evidence="1" type="ORF">SK128_022746</name>
</gene>
<dbReference type="InterPro" id="IPR013783">
    <property type="entry name" value="Ig-like_fold"/>
</dbReference>
<evidence type="ECO:0000313" key="2">
    <source>
        <dbReference type="Proteomes" id="UP001381693"/>
    </source>
</evidence>
<dbReference type="SUPFAM" id="SSF48726">
    <property type="entry name" value="Immunoglobulin"/>
    <property type="match status" value="1"/>
</dbReference>
<dbReference type="Gene3D" id="2.60.40.10">
    <property type="entry name" value="Immunoglobulins"/>
    <property type="match status" value="1"/>
</dbReference>
<comment type="caution">
    <text evidence="1">The sequence shown here is derived from an EMBL/GenBank/DDBJ whole genome shotgun (WGS) entry which is preliminary data.</text>
</comment>
<reference evidence="1 2" key="1">
    <citation type="submission" date="2023-11" db="EMBL/GenBank/DDBJ databases">
        <title>Halocaridina rubra genome assembly.</title>
        <authorList>
            <person name="Smith C."/>
        </authorList>
    </citation>
    <scope>NUCLEOTIDE SEQUENCE [LARGE SCALE GENOMIC DNA]</scope>
    <source>
        <strain evidence="1">EP-1</strain>
        <tissue evidence="1">Whole</tissue>
    </source>
</reference>
<protein>
    <recommendedName>
        <fullName evidence="3">Ig-like domain-containing protein</fullName>
    </recommendedName>
</protein>
<dbReference type="PANTHER" id="PTHR23278">
    <property type="entry name" value="SIDESTEP PROTEIN"/>
    <property type="match status" value="1"/>
</dbReference>
<dbReference type="PANTHER" id="PTHR23278:SF19">
    <property type="entry name" value="OBSCURIN"/>
    <property type="match status" value="1"/>
</dbReference>
<dbReference type="EMBL" id="JAXCGZ010022728">
    <property type="protein sequence ID" value="KAK7025960.1"/>
    <property type="molecule type" value="Genomic_DNA"/>
</dbReference>
<evidence type="ECO:0008006" key="3">
    <source>
        <dbReference type="Google" id="ProtNLM"/>
    </source>
</evidence>
<evidence type="ECO:0000313" key="1">
    <source>
        <dbReference type="EMBL" id="KAK7025960.1"/>
    </source>
</evidence>
<dbReference type="Proteomes" id="UP001381693">
    <property type="component" value="Unassembled WGS sequence"/>
</dbReference>
<organism evidence="1 2">
    <name type="scientific">Halocaridina rubra</name>
    <name type="common">Hawaiian red shrimp</name>
    <dbReference type="NCBI Taxonomy" id="373956"/>
    <lineage>
        <taxon>Eukaryota</taxon>
        <taxon>Metazoa</taxon>
        <taxon>Ecdysozoa</taxon>
        <taxon>Arthropoda</taxon>
        <taxon>Crustacea</taxon>
        <taxon>Multicrustacea</taxon>
        <taxon>Malacostraca</taxon>
        <taxon>Eumalacostraca</taxon>
        <taxon>Eucarida</taxon>
        <taxon>Decapoda</taxon>
        <taxon>Pleocyemata</taxon>
        <taxon>Caridea</taxon>
        <taxon>Atyoidea</taxon>
        <taxon>Atyidae</taxon>
        <taxon>Halocaridina</taxon>
    </lineage>
</organism>
<sequence>MRPGTGRSHWIDDSVLGSRASLDVNVIPAELKIIDIRESDAGLYKCRVDFRRQPTKTTRVSLSVIVPPKKVFVVSNNDGPVSTVIGPFSVGATTSLTCIAQG</sequence>
<feature type="non-terminal residue" evidence="1">
    <location>
        <position position="102"/>
    </location>
</feature>
<name>A0AAN8WNJ9_HALRR</name>
<proteinExistence type="predicted"/>
<dbReference type="InterPro" id="IPR036179">
    <property type="entry name" value="Ig-like_dom_sf"/>
</dbReference>
<dbReference type="AlphaFoldDB" id="A0AAN8WNJ9"/>
<accession>A0AAN8WNJ9</accession>